<reference evidence="2" key="1">
    <citation type="submission" date="2020-08" db="EMBL/GenBank/DDBJ databases">
        <title>Novel species isolated from subtropical streams in China.</title>
        <authorList>
            <person name="Lu H."/>
        </authorList>
    </citation>
    <scope>NUCLEOTIDE SEQUENCE</scope>
    <source>
        <strain evidence="2">LX22W</strain>
    </source>
</reference>
<dbReference type="Proteomes" id="UP000627446">
    <property type="component" value="Unassembled WGS sequence"/>
</dbReference>
<organism evidence="2 3">
    <name type="scientific">Undibacterium nitidum</name>
    <dbReference type="NCBI Taxonomy" id="2762298"/>
    <lineage>
        <taxon>Bacteria</taxon>
        <taxon>Pseudomonadati</taxon>
        <taxon>Pseudomonadota</taxon>
        <taxon>Betaproteobacteria</taxon>
        <taxon>Burkholderiales</taxon>
        <taxon>Oxalobacteraceae</taxon>
        <taxon>Undibacterium</taxon>
    </lineage>
</organism>
<dbReference type="Pfam" id="PF07963">
    <property type="entry name" value="N_methyl"/>
    <property type="match status" value="1"/>
</dbReference>
<dbReference type="InterPro" id="IPR012902">
    <property type="entry name" value="N_methyl_site"/>
</dbReference>
<keyword evidence="3" id="KW-1185">Reference proteome</keyword>
<proteinExistence type="predicted"/>
<dbReference type="Gene3D" id="3.30.700.10">
    <property type="entry name" value="Glycoprotein, Type 4 Pilin"/>
    <property type="match status" value="1"/>
</dbReference>
<keyword evidence="1" id="KW-0472">Membrane</keyword>
<keyword evidence="1" id="KW-0812">Transmembrane</keyword>
<dbReference type="SUPFAM" id="SSF54523">
    <property type="entry name" value="Pili subunits"/>
    <property type="match status" value="1"/>
</dbReference>
<evidence type="ECO:0000313" key="2">
    <source>
        <dbReference type="EMBL" id="MBC3881763.1"/>
    </source>
</evidence>
<dbReference type="PROSITE" id="PS00409">
    <property type="entry name" value="PROKAR_NTER_METHYL"/>
    <property type="match status" value="1"/>
</dbReference>
<protein>
    <submittedName>
        <fullName evidence="2">Type II secretion system protein</fullName>
    </submittedName>
</protein>
<dbReference type="InterPro" id="IPR045584">
    <property type="entry name" value="Pilin-like"/>
</dbReference>
<dbReference type="EMBL" id="JACOFZ010000003">
    <property type="protein sequence ID" value="MBC3881763.1"/>
    <property type="molecule type" value="Genomic_DNA"/>
</dbReference>
<evidence type="ECO:0000313" key="3">
    <source>
        <dbReference type="Proteomes" id="UP000627446"/>
    </source>
</evidence>
<name>A0A923KPG2_9BURK</name>
<comment type="caution">
    <text evidence="2">The sequence shown here is derived from an EMBL/GenBank/DDBJ whole genome shotgun (WGS) entry which is preliminary data.</text>
</comment>
<gene>
    <name evidence="2" type="ORF">H8K36_10290</name>
</gene>
<dbReference type="NCBIfam" id="TIGR02532">
    <property type="entry name" value="IV_pilin_GFxxxE"/>
    <property type="match status" value="1"/>
</dbReference>
<dbReference type="RefSeq" id="WP_186916570.1">
    <property type="nucleotide sequence ID" value="NZ_JACOFZ010000003.1"/>
</dbReference>
<sequence>MKAQATRQRGFTLIELIVVIVILGILSAIALPKFADFGGNARIASLKAVQGSLTTVSTLAKGKYLVASAPPATVVLEGVTVTYSTAFASGYPKADANLPLAAGVVVGATGDYTLVAPSAVATANSPSTSATEIALIPASVAGTIKGLNCYVRYTEPTSATSAPTIAVTSGSC</sequence>
<evidence type="ECO:0000256" key="1">
    <source>
        <dbReference type="SAM" id="Phobius"/>
    </source>
</evidence>
<accession>A0A923KPG2</accession>
<feature type="transmembrane region" description="Helical" evidence="1">
    <location>
        <begin position="12"/>
        <end position="31"/>
    </location>
</feature>
<keyword evidence="1" id="KW-1133">Transmembrane helix</keyword>
<dbReference type="AlphaFoldDB" id="A0A923KPG2"/>